<keyword evidence="3" id="KW-1133">Transmembrane helix</keyword>
<dbReference type="GO" id="GO:0005886">
    <property type="term" value="C:plasma membrane"/>
    <property type="evidence" value="ECO:0007669"/>
    <property type="project" value="UniProtKB-SubCell"/>
</dbReference>
<feature type="transmembrane region" description="Helical" evidence="3">
    <location>
        <begin position="493"/>
        <end position="517"/>
    </location>
</feature>
<comment type="subcellular location">
    <subcellularLocation>
        <location evidence="1">Cell membrane</location>
        <topology evidence="1">Multi-pass membrane protein</topology>
    </subcellularLocation>
</comment>
<keyword evidence="3" id="KW-0472">Membrane</keyword>
<dbReference type="EMBL" id="ML977502">
    <property type="protein sequence ID" value="KAF2131456.1"/>
    <property type="molecule type" value="Genomic_DNA"/>
</dbReference>
<evidence type="ECO:0000313" key="5">
    <source>
        <dbReference type="Proteomes" id="UP000799771"/>
    </source>
</evidence>
<evidence type="ECO:0000313" key="4">
    <source>
        <dbReference type="EMBL" id="KAF2131456.1"/>
    </source>
</evidence>
<feature type="transmembrane region" description="Helical" evidence="3">
    <location>
        <begin position="529"/>
        <end position="554"/>
    </location>
</feature>
<reference evidence="4" key="1">
    <citation type="journal article" date="2020" name="Stud. Mycol.">
        <title>101 Dothideomycetes genomes: a test case for predicting lifestyles and emergence of pathogens.</title>
        <authorList>
            <person name="Haridas S."/>
            <person name="Albert R."/>
            <person name="Binder M."/>
            <person name="Bloem J."/>
            <person name="Labutti K."/>
            <person name="Salamov A."/>
            <person name="Andreopoulos B."/>
            <person name="Baker S."/>
            <person name="Barry K."/>
            <person name="Bills G."/>
            <person name="Bluhm B."/>
            <person name="Cannon C."/>
            <person name="Castanera R."/>
            <person name="Culley D."/>
            <person name="Daum C."/>
            <person name="Ezra D."/>
            <person name="Gonzalez J."/>
            <person name="Henrissat B."/>
            <person name="Kuo A."/>
            <person name="Liang C."/>
            <person name="Lipzen A."/>
            <person name="Lutzoni F."/>
            <person name="Magnuson J."/>
            <person name="Mondo S."/>
            <person name="Nolan M."/>
            <person name="Ohm R."/>
            <person name="Pangilinan J."/>
            <person name="Park H.-J."/>
            <person name="Ramirez L."/>
            <person name="Alfaro M."/>
            <person name="Sun H."/>
            <person name="Tritt A."/>
            <person name="Yoshinaga Y."/>
            <person name="Zwiers L.-H."/>
            <person name="Turgeon B."/>
            <person name="Goodwin S."/>
            <person name="Spatafora J."/>
            <person name="Crous P."/>
            <person name="Grigoriev I."/>
        </authorList>
    </citation>
    <scope>NUCLEOTIDE SEQUENCE</scope>
    <source>
        <strain evidence="4">CBS 119687</strain>
    </source>
</reference>
<evidence type="ECO:0000256" key="2">
    <source>
        <dbReference type="SAM" id="MobiDB-lite"/>
    </source>
</evidence>
<proteinExistence type="predicted"/>
<evidence type="ECO:0000256" key="3">
    <source>
        <dbReference type="SAM" id="Phobius"/>
    </source>
</evidence>
<feature type="compositionally biased region" description="Basic and acidic residues" evidence="2">
    <location>
        <begin position="147"/>
        <end position="156"/>
    </location>
</feature>
<dbReference type="GO" id="GO:0050897">
    <property type="term" value="F:cobalt ion binding"/>
    <property type="evidence" value="ECO:0007669"/>
    <property type="project" value="TreeGrafter"/>
</dbReference>
<dbReference type="GO" id="GO:0000287">
    <property type="term" value="F:magnesium ion binding"/>
    <property type="evidence" value="ECO:0007669"/>
    <property type="project" value="TreeGrafter"/>
</dbReference>
<feature type="region of interest" description="Disordered" evidence="2">
    <location>
        <begin position="124"/>
        <end position="162"/>
    </location>
</feature>
<dbReference type="GO" id="GO:0015087">
    <property type="term" value="F:cobalt ion transmembrane transporter activity"/>
    <property type="evidence" value="ECO:0007669"/>
    <property type="project" value="TreeGrafter"/>
</dbReference>
<keyword evidence="5" id="KW-1185">Reference proteome</keyword>
<dbReference type="AlphaFoldDB" id="A0A6A6AIS0"/>
<sequence>MASPFRPASPAEELPTYYQDLEDEDIQHCFRNFDIERNFDLFDRRTRHPDSNNFCLDFGEDDAFCASDLGADSFSNLLSAPRPSYLHTRWINIWKPNNQKDLIRVLGQHFDFTPRLLGMMCSDPIPPRSHSLRKKKSSSTLRSRLSHKSEKSKSTDSEESIGMTEMMHSTQLEMARDLSHYQIVNDVWHWSTVDWGRRYVCLGYNSLHDVRTKNVGAHDDEVDSSRDIPHGKRVWNWLLMCEDKTVISMSEDPFPFSNGNLRGQDLRTLYSIRRNLVNVFRQLTKAPTPLRDAALMQLPIRHRIGNSEEETAHRTSDAPGLLFYYLFEDWGTTLSLISRREHGYAAELDRLRQEMLQTANLTHVDQLHHIGCQLSVLKRVYKSYEFIIERVLKKQEVTLASLKNSRILPEVESLDSTVPGMGPQSRIVPESDSLLGVSLSSASRVRFERLKDRIILYAQSEIQECLDQKDSLVMMNFNLIAIKESFSVERLTWVTLFLAKITILFTPVTLMTGYFSIQFKGTEFEVRSYWWAFAAVFGASILLIFLFSAFSGTFEGKIITRSWSRIMYDISRRWWTHRKKRGKEL</sequence>
<name>A0A6A6AIS0_9PLEO</name>
<dbReference type="RefSeq" id="XP_033525843.1">
    <property type="nucleotide sequence ID" value="XM_033663466.1"/>
</dbReference>
<keyword evidence="3" id="KW-0812">Transmembrane</keyword>
<dbReference type="GO" id="GO:0015095">
    <property type="term" value="F:magnesium ion transmembrane transporter activity"/>
    <property type="evidence" value="ECO:0007669"/>
    <property type="project" value="TreeGrafter"/>
</dbReference>
<protein>
    <recommendedName>
        <fullName evidence="6">ADP-ribosylation factor</fullName>
    </recommendedName>
</protein>
<dbReference type="PANTHER" id="PTHR46494">
    <property type="entry name" value="CORA FAMILY METAL ION TRANSPORTER (EUROFUNG)"/>
    <property type="match status" value="1"/>
</dbReference>
<organism evidence="4 5">
    <name type="scientific">Dothidotthia symphoricarpi CBS 119687</name>
    <dbReference type="NCBI Taxonomy" id="1392245"/>
    <lineage>
        <taxon>Eukaryota</taxon>
        <taxon>Fungi</taxon>
        <taxon>Dikarya</taxon>
        <taxon>Ascomycota</taxon>
        <taxon>Pezizomycotina</taxon>
        <taxon>Dothideomycetes</taxon>
        <taxon>Pleosporomycetidae</taxon>
        <taxon>Pleosporales</taxon>
        <taxon>Dothidotthiaceae</taxon>
        <taxon>Dothidotthia</taxon>
    </lineage>
</organism>
<evidence type="ECO:0008006" key="6">
    <source>
        <dbReference type="Google" id="ProtNLM"/>
    </source>
</evidence>
<evidence type="ECO:0000256" key="1">
    <source>
        <dbReference type="ARBA" id="ARBA00004651"/>
    </source>
</evidence>
<gene>
    <name evidence="4" type="ORF">P153DRAFT_286422</name>
</gene>
<accession>A0A6A6AIS0</accession>
<dbReference type="GeneID" id="54403898"/>
<dbReference type="OrthoDB" id="5430812at2759"/>
<dbReference type="PANTHER" id="PTHR46494:SF1">
    <property type="entry name" value="CORA FAMILY METAL ION TRANSPORTER (EUROFUNG)"/>
    <property type="match status" value="1"/>
</dbReference>
<dbReference type="Proteomes" id="UP000799771">
    <property type="component" value="Unassembled WGS sequence"/>
</dbReference>